<reference evidence="8" key="1">
    <citation type="submission" date="2022-11" db="EMBL/GenBank/DDBJ databases">
        <title>Dyadobacter pollutisoli sp. nov., isolated from plastic dumped soil.</title>
        <authorList>
            <person name="Kim J.M."/>
            <person name="Kim K.R."/>
            <person name="Lee J.K."/>
            <person name="Hao L."/>
            <person name="Jeon C.O."/>
        </authorList>
    </citation>
    <scope>NUCLEOTIDE SEQUENCE</scope>
    <source>
        <strain evidence="8">U1</strain>
    </source>
</reference>
<evidence type="ECO:0000259" key="7">
    <source>
        <dbReference type="Pfam" id="PF08281"/>
    </source>
</evidence>
<evidence type="ECO:0000313" key="8">
    <source>
        <dbReference type="EMBL" id="WAC09802.1"/>
    </source>
</evidence>
<keyword evidence="9" id="KW-1185">Reference proteome</keyword>
<dbReference type="InterPro" id="IPR013324">
    <property type="entry name" value="RNA_pol_sigma_r3/r4-like"/>
</dbReference>
<evidence type="ECO:0000259" key="6">
    <source>
        <dbReference type="Pfam" id="PF04542"/>
    </source>
</evidence>
<evidence type="ECO:0000256" key="5">
    <source>
        <dbReference type="ARBA" id="ARBA00023163"/>
    </source>
</evidence>
<keyword evidence="3" id="KW-0731">Sigma factor</keyword>
<dbReference type="GO" id="GO:0006352">
    <property type="term" value="P:DNA-templated transcription initiation"/>
    <property type="evidence" value="ECO:0007669"/>
    <property type="project" value="InterPro"/>
</dbReference>
<dbReference type="CDD" id="cd06171">
    <property type="entry name" value="Sigma70_r4"/>
    <property type="match status" value="1"/>
</dbReference>
<accession>A0A9E8N770</accession>
<keyword evidence="5" id="KW-0804">Transcription</keyword>
<dbReference type="Gene3D" id="1.10.10.10">
    <property type="entry name" value="Winged helix-like DNA-binding domain superfamily/Winged helix DNA-binding domain"/>
    <property type="match status" value="1"/>
</dbReference>
<dbReference type="InterPro" id="IPR013325">
    <property type="entry name" value="RNA_pol_sigma_r2"/>
</dbReference>
<keyword evidence="4" id="KW-0238">DNA-binding</keyword>
<dbReference type="PANTHER" id="PTHR43133:SF8">
    <property type="entry name" value="RNA POLYMERASE SIGMA FACTOR HI_1459-RELATED"/>
    <property type="match status" value="1"/>
</dbReference>
<dbReference type="NCBIfam" id="TIGR02937">
    <property type="entry name" value="sigma70-ECF"/>
    <property type="match status" value="1"/>
</dbReference>
<gene>
    <name evidence="8" type="ORF">ON006_18815</name>
</gene>
<dbReference type="InterPro" id="IPR039425">
    <property type="entry name" value="RNA_pol_sigma-70-like"/>
</dbReference>
<dbReference type="Gene3D" id="1.10.1740.10">
    <property type="match status" value="1"/>
</dbReference>
<keyword evidence="2" id="KW-0805">Transcription regulation</keyword>
<evidence type="ECO:0000256" key="4">
    <source>
        <dbReference type="ARBA" id="ARBA00023125"/>
    </source>
</evidence>
<dbReference type="SUPFAM" id="SSF88946">
    <property type="entry name" value="Sigma2 domain of RNA polymerase sigma factors"/>
    <property type="match status" value="1"/>
</dbReference>
<name>A0A9E8N770_9BACT</name>
<dbReference type="PANTHER" id="PTHR43133">
    <property type="entry name" value="RNA POLYMERASE ECF-TYPE SIGMA FACTO"/>
    <property type="match status" value="1"/>
</dbReference>
<dbReference type="SUPFAM" id="SSF88659">
    <property type="entry name" value="Sigma3 and sigma4 domains of RNA polymerase sigma factors"/>
    <property type="match status" value="1"/>
</dbReference>
<feature type="domain" description="RNA polymerase sigma-70 region 2" evidence="6">
    <location>
        <begin position="12"/>
        <end position="76"/>
    </location>
</feature>
<organism evidence="8 9">
    <name type="scientific">Dyadobacter pollutisoli</name>
    <dbReference type="NCBI Taxonomy" id="2910158"/>
    <lineage>
        <taxon>Bacteria</taxon>
        <taxon>Pseudomonadati</taxon>
        <taxon>Bacteroidota</taxon>
        <taxon>Cytophagia</taxon>
        <taxon>Cytophagales</taxon>
        <taxon>Spirosomataceae</taxon>
        <taxon>Dyadobacter</taxon>
    </lineage>
</organism>
<evidence type="ECO:0000256" key="3">
    <source>
        <dbReference type="ARBA" id="ARBA00023082"/>
    </source>
</evidence>
<evidence type="ECO:0000313" key="9">
    <source>
        <dbReference type="Proteomes" id="UP001164653"/>
    </source>
</evidence>
<dbReference type="KEGG" id="dpf:ON006_18815"/>
<dbReference type="InterPro" id="IPR007627">
    <property type="entry name" value="RNA_pol_sigma70_r2"/>
</dbReference>
<proteinExistence type="inferred from homology"/>
<evidence type="ECO:0000256" key="2">
    <source>
        <dbReference type="ARBA" id="ARBA00023015"/>
    </source>
</evidence>
<dbReference type="Pfam" id="PF08281">
    <property type="entry name" value="Sigma70_r4_2"/>
    <property type="match status" value="1"/>
</dbReference>
<dbReference type="Pfam" id="PF04542">
    <property type="entry name" value="Sigma70_r2"/>
    <property type="match status" value="1"/>
</dbReference>
<sequence>MAQKKPNIIQTVTSYSKQLLGFIRQRVNTDEDAEDILQDVWFQLSSVPEIEAIEQIGSWLYRVARNRIIDKYRKQKPDSLEDYGYEDEDGEFYFKDILLADDGTPETVYMKELFWEQLGIALEELPENQRQVFVWNELEDQTFQEIADRTGENIKTLISRKRYAVRHLRERLETLYQEFVNY</sequence>
<dbReference type="GO" id="GO:0003677">
    <property type="term" value="F:DNA binding"/>
    <property type="evidence" value="ECO:0007669"/>
    <property type="project" value="UniProtKB-KW"/>
</dbReference>
<dbReference type="EMBL" id="CP112998">
    <property type="protein sequence ID" value="WAC09802.1"/>
    <property type="molecule type" value="Genomic_DNA"/>
</dbReference>
<comment type="similarity">
    <text evidence="1">Belongs to the sigma-70 factor family. ECF subfamily.</text>
</comment>
<dbReference type="RefSeq" id="WP_244820916.1">
    <property type="nucleotide sequence ID" value="NZ_CP112998.1"/>
</dbReference>
<dbReference type="Proteomes" id="UP001164653">
    <property type="component" value="Chromosome"/>
</dbReference>
<feature type="domain" description="RNA polymerase sigma factor 70 region 4 type 2" evidence="7">
    <location>
        <begin position="121"/>
        <end position="161"/>
    </location>
</feature>
<dbReference type="InterPro" id="IPR014284">
    <property type="entry name" value="RNA_pol_sigma-70_dom"/>
</dbReference>
<dbReference type="InterPro" id="IPR013249">
    <property type="entry name" value="RNA_pol_sigma70_r4_t2"/>
</dbReference>
<dbReference type="InterPro" id="IPR036388">
    <property type="entry name" value="WH-like_DNA-bd_sf"/>
</dbReference>
<dbReference type="AlphaFoldDB" id="A0A9E8N770"/>
<evidence type="ECO:0000256" key="1">
    <source>
        <dbReference type="ARBA" id="ARBA00010641"/>
    </source>
</evidence>
<protein>
    <submittedName>
        <fullName evidence="8">Sigma-70 family RNA polymerase sigma factor</fullName>
    </submittedName>
</protein>
<dbReference type="GO" id="GO:0016987">
    <property type="term" value="F:sigma factor activity"/>
    <property type="evidence" value="ECO:0007669"/>
    <property type="project" value="UniProtKB-KW"/>
</dbReference>